<dbReference type="EMBL" id="LSSK01000083">
    <property type="protein sequence ID" value="OMH85423.1"/>
    <property type="molecule type" value="Genomic_DNA"/>
</dbReference>
<reference evidence="2" key="1">
    <citation type="submission" date="2017-01" db="EMBL/GenBank/DDBJ databases">
        <authorList>
            <person name="Wang Y."/>
            <person name="White M."/>
            <person name="Kvist S."/>
            <person name="Moncalvo J.-M."/>
        </authorList>
    </citation>
    <scope>NUCLEOTIDE SEQUENCE [LARGE SCALE GENOMIC DNA]</scope>
    <source>
        <strain evidence="2">COL-18-3</strain>
    </source>
</reference>
<gene>
    <name evidence="1" type="ORF">AX774_g1025</name>
</gene>
<comment type="caution">
    <text evidence="1">The sequence shown here is derived from an EMBL/GenBank/DDBJ whole genome shotgun (WGS) entry which is preliminary data.</text>
</comment>
<organism evidence="1 2">
    <name type="scientific">Zancudomyces culisetae</name>
    <name type="common">Gut fungus</name>
    <name type="synonym">Smittium culisetae</name>
    <dbReference type="NCBI Taxonomy" id="1213189"/>
    <lineage>
        <taxon>Eukaryota</taxon>
        <taxon>Fungi</taxon>
        <taxon>Fungi incertae sedis</taxon>
        <taxon>Zoopagomycota</taxon>
        <taxon>Kickxellomycotina</taxon>
        <taxon>Harpellomycetes</taxon>
        <taxon>Harpellales</taxon>
        <taxon>Legeriomycetaceae</taxon>
        <taxon>Zancudomyces</taxon>
    </lineage>
</organism>
<sequence>MEVGPVVPRPDEFISCDSLLIPAREVLADPSSGKRLMNNNKRWKLAAWRLSGHGMSRRIHVTPESNESSSSFCDERGASAFDFSIVEFINFLCDGHTNSNGSYKTIMFYYIAVLSISYFRDFNVNDTLYKECIKPSQLNKY</sequence>
<keyword evidence="2" id="KW-1185">Reference proteome</keyword>
<proteinExistence type="predicted"/>
<evidence type="ECO:0000313" key="1">
    <source>
        <dbReference type="EMBL" id="OMH85423.1"/>
    </source>
</evidence>
<accession>A0A1R1PWY0</accession>
<dbReference type="Proteomes" id="UP000188320">
    <property type="component" value="Unassembled WGS sequence"/>
</dbReference>
<name>A0A1R1PWY0_ZANCU</name>
<dbReference type="AlphaFoldDB" id="A0A1R1PWY0"/>
<evidence type="ECO:0000313" key="2">
    <source>
        <dbReference type="Proteomes" id="UP000188320"/>
    </source>
</evidence>
<protein>
    <submittedName>
        <fullName evidence="1">Uncharacterized protein</fullName>
    </submittedName>
</protein>